<dbReference type="EMBL" id="VSSQ01000030">
    <property type="protein sequence ID" value="MPL65989.1"/>
    <property type="molecule type" value="Genomic_DNA"/>
</dbReference>
<dbReference type="FunFam" id="3.30.70.360:FF:000001">
    <property type="entry name" value="N-acetyldiaminopimelate deacetylase"/>
    <property type="match status" value="1"/>
</dbReference>
<comment type="caution">
    <text evidence="3">The sequence shown here is derived from an EMBL/GenBank/DDBJ whole genome shotgun (WGS) entry which is preliminary data.</text>
</comment>
<protein>
    <submittedName>
        <fullName evidence="3">N-acetyldiaminopimelate deacetylase</fullName>
        <ecNumber evidence="3">3.5.1.47</ecNumber>
    </submittedName>
</protein>
<dbReference type="AlphaFoldDB" id="A0A644TH04"/>
<dbReference type="Pfam" id="PF01546">
    <property type="entry name" value="Peptidase_M20"/>
    <property type="match status" value="1"/>
</dbReference>
<dbReference type="PIRSF" id="PIRSF005962">
    <property type="entry name" value="Pept_M20D_amidohydro"/>
    <property type="match status" value="1"/>
</dbReference>
<dbReference type="SUPFAM" id="SSF55031">
    <property type="entry name" value="Bacterial exopeptidase dimerisation domain"/>
    <property type="match status" value="1"/>
</dbReference>
<dbReference type="Gene3D" id="3.40.630.10">
    <property type="entry name" value="Zn peptidases"/>
    <property type="match status" value="1"/>
</dbReference>
<dbReference type="EC" id="3.5.1.47" evidence="3"/>
<feature type="domain" description="Peptidase M20 dimerisation" evidence="2">
    <location>
        <begin position="191"/>
        <end position="282"/>
    </location>
</feature>
<sequence>MKDHKAILAEAEAMKDWLVRIRRDLHAIPEPGDEEYKTQEYLCKTLEQLGIPFRKMRTAVVGLVEGAAPGAVVALRADMDALPVQEPDDRPYRSRHDGYMHACGHDAHMTVALGAARYFSAHRDDFAGTIKLLFQPAEETTGGAAPMIADGCLENPRVDYVLGLHVMPDLQAGVIELKHGALNGASDFLGIKIKGKGAHAAYPSTGIDAIMIAAKVVDALQSVVSRNVSPLEEAVITVGTINGGQRNNIIADEVYMTGTIRTTSPDVRSRIAQRVNSIVENIPAALGGSGEVEIRPGYTALINHKAVVDLVEKEAKALFGDKNVLWREKPSLGVEDFAFFLQERPGAFYHLGCGNGEKGIRAPLHSKLFDIDERCLPVGVALQISAALGLLKEGC</sequence>
<dbReference type="Pfam" id="PF07687">
    <property type="entry name" value="M20_dimer"/>
    <property type="match status" value="1"/>
</dbReference>
<dbReference type="Gene3D" id="3.30.70.360">
    <property type="match status" value="1"/>
</dbReference>
<keyword evidence="1 3" id="KW-0378">Hydrolase</keyword>
<dbReference type="InterPro" id="IPR002933">
    <property type="entry name" value="Peptidase_M20"/>
</dbReference>
<dbReference type="SUPFAM" id="SSF53187">
    <property type="entry name" value="Zn-dependent exopeptidases"/>
    <property type="match status" value="1"/>
</dbReference>
<evidence type="ECO:0000259" key="2">
    <source>
        <dbReference type="Pfam" id="PF07687"/>
    </source>
</evidence>
<dbReference type="GO" id="GO:0050118">
    <property type="term" value="F:N-acetyldiaminopimelate deacetylase activity"/>
    <property type="evidence" value="ECO:0007669"/>
    <property type="project" value="UniProtKB-EC"/>
</dbReference>
<dbReference type="PANTHER" id="PTHR11014">
    <property type="entry name" value="PEPTIDASE M20 FAMILY MEMBER"/>
    <property type="match status" value="1"/>
</dbReference>
<reference evidence="3" key="1">
    <citation type="submission" date="2019-08" db="EMBL/GenBank/DDBJ databases">
        <authorList>
            <person name="Kucharzyk K."/>
            <person name="Murdoch R.W."/>
            <person name="Higgins S."/>
            <person name="Loffler F."/>
        </authorList>
    </citation>
    <scope>NUCLEOTIDE SEQUENCE</scope>
</reference>
<dbReference type="InterPro" id="IPR011650">
    <property type="entry name" value="Peptidase_M20_dimer"/>
</dbReference>
<dbReference type="PANTHER" id="PTHR11014:SF63">
    <property type="entry name" value="METALLOPEPTIDASE, PUTATIVE (AFU_ORTHOLOGUE AFUA_6G09600)-RELATED"/>
    <property type="match status" value="1"/>
</dbReference>
<accession>A0A644TH04</accession>
<organism evidence="3">
    <name type="scientific">bioreactor metagenome</name>
    <dbReference type="NCBI Taxonomy" id="1076179"/>
    <lineage>
        <taxon>unclassified sequences</taxon>
        <taxon>metagenomes</taxon>
        <taxon>ecological metagenomes</taxon>
    </lineage>
</organism>
<name>A0A644TH04_9ZZZZ</name>
<proteinExistence type="predicted"/>
<gene>
    <name evidence="3" type="primary">ykuR_1</name>
    <name evidence="3" type="ORF">SDC9_11656</name>
</gene>
<dbReference type="InterPro" id="IPR017439">
    <property type="entry name" value="Amidohydrolase"/>
</dbReference>
<evidence type="ECO:0000313" key="3">
    <source>
        <dbReference type="EMBL" id="MPL65989.1"/>
    </source>
</evidence>
<dbReference type="NCBIfam" id="TIGR01891">
    <property type="entry name" value="amidohydrolases"/>
    <property type="match status" value="1"/>
</dbReference>
<dbReference type="InterPro" id="IPR036264">
    <property type="entry name" value="Bact_exopeptidase_dim_dom"/>
</dbReference>
<evidence type="ECO:0000256" key="1">
    <source>
        <dbReference type="ARBA" id="ARBA00022801"/>
    </source>
</evidence>
<dbReference type="CDD" id="cd03886">
    <property type="entry name" value="M20_Acy1"/>
    <property type="match status" value="1"/>
</dbReference>